<dbReference type="InterPro" id="IPR018811">
    <property type="entry name" value="MRX11"/>
</dbReference>
<reference evidence="2 3" key="1">
    <citation type="submission" date="2013-02" db="EMBL/GenBank/DDBJ databases">
        <title>Genome sequence of Candida maltosa Xu316, a potential industrial strain for xylitol and ethanol production.</title>
        <authorList>
            <person name="Yu J."/>
            <person name="Wang Q."/>
            <person name="Geng X."/>
            <person name="Bao W."/>
            <person name="He P."/>
            <person name="Cai J."/>
        </authorList>
    </citation>
    <scope>NUCLEOTIDE SEQUENCE [LARGE SCALE GENOMIC DNA]</scope>
    <source>
        <strain evidence="3">Xu316</strain>
    </source>
</reference>
<dbReference type="OrthoDB" id="5580261at2759"/>
<evidence type="ECO:0000313" key="3">
    <source>
        <dbReference type="Proteomes" id="UP000011777"/>
    </source>
</evidence>
<gene>
    <name evidence="2" type="ORF">G210_0554</name>
</gene>
<accession>M3K7J7</accession>
<dbReference type="eggNOG" id="ENOG502S09K">
    <property type="taxonomic scope" value="Eukaryota"/>
</dbReference>
<proteinExistence type="predicted"/>
<protein>
    <submittedName>
        <fullName evidence="2">Uncharacterized protein</fullName>
    </submittedName>
</protein>
<sequence>MPKPLTSHSMITVRSFQTQTPKFKLFKSQPQQPHQQQQQVAHPNEKDFQTHPILKRIPKFLRSYASKFINAPISHLISFVILHEITAIVPLVSLWYFFHQHPNYVPLEIPTWAIDQGAKVIDYVLSKMTDWEINSKQKMSMIIEGAYAFSIIKFLLPVRIVVSLYLMPWFAKWFVVPISNIFGNIKKIANHKKQLKQKDSFNDEVKTKTINKPRL</sequence>
<comment type="caution">
    <text evidence="2">The sequence shown here is derived from an EMBL/GenBank/DDBJ whole genome shotgun (WGS) entry which is preliminary data.</text>
</comment>
<name>M3K7J7_CANMX</name>
<feature type="transmembrane region" description="Helical" evidence="1">
    <location>
        <begin position="76"/>
        <end position="98"/>
    </location>
</feature>
<dbReference type="Proteomes" id="UP000011777">
    <property type="component" value="Unassembled WGS sequence"/>
</dbReference>
<evidence type="ECO:0000313" key="2">
    <source>
        <dbReference type="EMBL" id="EMG50834.1"/>
    </source>
</evidence>
<dbReference type="Pfam" id="PF10306">
    <property type="entry name" value="FLILHELTA"/>
    <property type="match status" value="1"/>
</dbReference>
<organism evidence="2 3">
    <name type="scientific">Candida maltosa (strain Xu316)</name>
    <name type="common">Yeast</name>
    <dbReference type="NCBI Taxonomy" id="1245528"/>
    <lineage>
        <taxon>Eukaryota</taxon>
        <taxon>Fungi</taxon>
        <taxon>Dikarya</taxon>
        <taxon>Ascomycota</taxon>
        <taxon>Saccharomycotina</taxon>
        <taxon>Pichiomycetes</taxon>
        <taxon>Debaryomycetaceae</taxon>
        <taxon>Candida/Lodderomyces clade</taxon>
        <taxon>Candida</taxon>
    </lineage>
</organism>
<dbReference type="PANTHER" id="PTHR28002">
    <property type="entry name" value="MIOREX COMPLEX COMPONENT 11"/>
    <property type="match status" value="1"/>
</dbReference>
<keyword evidence="1" id="KW-0472">Membrane</keyword>
<dbReference type="GO" id="GO:0005739">
    <property type="term" value="C:mitochondrion"/>
    <property type="evidence" value="ECO:0007669"/>
    <property type="project" value="TreeGrafter"/>
</dbReference>
<dbReference type="HOGENOM" id="CLU_071379_3_0_1"/>
<dbReference type="AlphaFoldDB" id="M3K7J7"/>
<dbReference type="EMBL" id="AOGT01000108">
    <property type="protein sequence ID" value="EMG50834.1"/>
    <property type="molecule type" value="Genomic_DNA"/>
</dbReference>
<dbReference type="PANTHER" id="PTHR28002:SF1">
    <property type="entry name" value="MIOREX COMPLEX COMPONENT 11"/>
    <property type="match status" value="1"/>
</dbReference>
<keyword evidence="3" id="KW-1185">Reference proteome</keyword>
<keyword evidence="1" id="KW-1133">Transmembrane helix</keyword>
<keyword evidence="1" id="KW-0812">Transmembrane</keyword>
<evidence type="ECO:0000256" key="1">
    <source>
        <dbReference type="SAM" id="Phobius"/>
    </source>
</evidence>
<dbReference type="OMA" id="FINAPIS"/>